<organism evidence="2 3">
    <name type="scientific">Pseudozyma flocculosa</name>
    <dbReference type="NCBI Taxonomy" id="84751"/>
    <lineage>
        <taxon>Eukaryota</taxon>
        <taxon>Fungi</taxon>
        <taxon>Dikarya</taxon>
        <taxon>Basidiomycota</taxon>
        <taxon>Ustilaginomycotina</taxon>
        <taxon>Ustilaginomycetes</taxon>
        <taxon>Ustilaginales</taxon>
        <taxon>Ustilaginaceae</taxon>
        <taxon>Pseudozyma</taxon>
    </lineage>
</organism>
<dbReference type="AlphaFoldDB" id="A0A5C3FCR0"/>
<evidence type="ECO:0000313" key="2">
    <source>
        <dbReference type="EMBL" id="SPO41417.1"/>
    </source>
</evidence>
<dbReference type="Proteomes" id="UP000323386">
    <property type="component" value="Unassembled WGS sequence"/>
</dbReference>
<sequence length="166" mass="17751">MTPSTFVRLVPALALALLAGQATHAQAQGPHAWTPISNGAGILSIDYQQNQVMLCATQRFHLAINNAGHDSANVWCTNGAPPCRFTTDCTGHGCVFNSANFVDVDGRHKYCTYANVGHATYYSPTPDPRGATIFDVIKGAGGGTSWGVVVGNNFQFQNYNANFHFS</sequence>
<evidence type="ECO:0008006" key="4">
    <source>
        <dbReference type="Google" id="ProtNLM"/>
    </source>
</evidence>
<keyword evidence="1" id="KW-0732">Signal</keyword>
<gene>
    <name evidence="2" type="ORF">PSFLO_06899</name>
</gene>
<proteinExistence type="predicted"/>
<dbReference type="EMBL" id="OOIP01000027">
    <property type="protein sequence ID" value="SPO41417.1"/>
    <property type="molecule type" value="Genomic_DNA"/>
</dbReference>
<name>A0A5C3FCR0_9BASI</name>
<evidence type="ECO:0000313" key="3">
    <source>
        <dbReference type="Proteomes" id="UP000323386"/>
    </source>
</evidence>
<accession>A0A5C3FCR0</accession>
<protein>
    <recommendedName>
        <fullName evidence="4">Secreted protein</fullName>
    </recommendedName>
</protein>
<evidence type="ECO:0000256" key="1">
    <source>
        <dbReference type="SAM" id="SignalP"/>
    </source>
</evidence>
<reference evidence="2 3" key="1">
    <citation type="submission" date="2018-03" db="EMBL/GenBank/DDBJ databases">
        <authorList>
            <person name="Guldener U."/>
        </authorList>
    </citation>
    <scope>NUCLEOTIDE SEQUENCE [LARGE SCALE GENOMIC DNA]</scope>
    <source>
        <strain evidence="2 3">DAOM196992</strain>
    </source>
</reference>
<feature type="signal peptide" evidence="1">
    <location>
        <begin position="1"/>
        <end position="27"/>
    </location>
</feature>
<feature type="chain" id="PRO_5022901461" description="Secreted protein" evidence="1">
    <location>
        <begin position="28"/>
        <end position="166"/>
    </location>
</feature>
<keyword evidence="3" id="KW-1185">Reference proteome</keyword>